<keyword evidence="3" id="KW-1185">Reference proteome</keyword>
<feature type="compositionally biased region" description="Basic and acidic residues" evidence="1">
    <location>
        <begin position="223"/>
        <end position="255"/>
    </location>
</feature>
<dbReference type="EMBL" id="BRPK01000035">
    <property type="protein sequence ID" value="GLB45878.1"/>
    <property type="molecule type" value="Genomic_DNA"/>
</dbReference>
<accession>A0A9P3UUQ9</accession>
<gene>
    <name evidence="2" type="ORF">LshimejAT787_3500060</name>
</gene>
<feature type="compositionally biased region" description="Basic and acidic residues" evidence="1">
    <location>
        <begin position="278"/>
        <end position="296"/>
    </location>
</feature>
<reference evidence="2" key="1">
    <citation type="submission" date="2022-07" db="EMBL/GenBank/DDBJ databases">
        <title>The genome of Lyophyllum shimeji provides insight into the initial evolution of ectomycorrhizal fungal genome.</title>
        <authorList>
            <person name="Kobayashi Y."/>
            <person name="Shibata T."/>
            <person name="Hirakawa H."/>
            <person name="Shigenobu S."/>
            <person name="Nishiyama T."/>
            <person name="Yamada A."/>
            <person name="Hasebe M."/>
            <person name="Kawaguchi M."/>
        </authorList>
    </citation>
    <scope>NUCLEOTIDE SEQUENCE</scope>
    <source>
        <strain evidence="2">AT787</strain>
    </source>
</reference>
<evidence type="ECO:0000256" key="1">
    <source>
        <dbReference type="SAM" id="MobiDB-lite"/>
    </source>
</evidence>
<dbReference type="Proteomes" id="UP001063166">
    <property type="component" value="Unassembled WGS sequence"/>
</dbReference>
<sequence length="296" mass="32002">MQSFNGIGTVVSCARGLASLPSSSFARTMFEEDELFYATFPDARRAAIDHWAARKSAAQLIRNAYSSSRDDPQEPYSSLPALASSTGTVVVAAAAGPVAAGSFYEPPAVSLARHSLLVQVWCAVGVLLHAPAPIHTPRSRRARLPDRAPALLGSPSPWRGIRTVSRSWRASSVAVARSHVGRRRPGVAARRARHCSQCERRRLKCKYPAENRRGMRKKPAAADARKKNDRATTLDAKKEDACTSADAKKTSRTDAKVALAKAELSEHEAVIMSDSDDDRTPAHAVSDARSEEAHRG</sequence>
<dbReference type="OrthoDB" id="39175at2759"/>
<evidence type="ECO:0000313" key="2">
    <source>
        <dbReference type="EMBL" id="GLB45878.1"/>
    </source>
</evidence>
<evidence type="ECO:0000313" key="3">
    <source>
        <dbReference type="Proteomes" id="UP001063166"/>
    </source>
</evidence>
<comment type="caution">
    <text evidence="2">The sequence shown here is derived from an EMBL/GenBank/DDBJ whole genome shotgun (WGS) entry which is preliminary data.</text>
</comment>
<name>A0A9P3UUQ9_LYOSH</name>
<dbReference type="AlphaFoldDB" id="A0A9P3UUQ9"/>
<feature type="region of interest" description="Disordered" evidence="1">
    <location>
        <begin position="211"/>
        <end position="296"/>
    </location>
</feature>
<proteinExistence type="predicted"/>
<organism evidence="2 3">
    <name type="scientific">Lyophyllum shimeji</name>
    <name type="common">Hon-shimeji</name>
    <name type="synonym">Tricholoma shimeji</name>
    <dbReference type="NCBI Taxonomy" id="47721"/>
    <lineage>
        <taxon>Eukaryota</taxon>
        <taxon>Fungi</taxon>
        <taxon>Dikarya</taxon>
        <taxon>Basidiomycota</taxon>
        <taxon>Agaricomycotina</taxon>
        <taxon>Agaricomycetes</taxon>
        <taxon>Agaricomycetidae</taxon>
        <taxon>Agaricales</taxon>
        <taxon>Tricholomatineae</taxon>
        <taxon>Lyophyllaceae</taxon>
        <taxon>Lyophyllum</taxon>
    </lineage>
</organism>
<protein>
    <submittedName>
        <fullName evidence="2">Uncharacterized protein</fullName>
    </submittedName>
</protein>